<accession>A0ABP8U002</accession>
<comment type="caution">
    <text evidence="2">The sequence shown here is derived from an EMBL/GenBank/DDBJ whole genome shotgun (WGS) entry which is preliminary data.</text>
</comment>
<dbReference type="Pfam" id="PF00583">
    <property type="entry name" value="Acetyltransf_1"/>
    <property type="match status" value="1"/>
</dbReference>
<keyword evidence="3" id="KW-1185">Reference proteome</keyword>
<sequence>MSFVTKLNVHPAPAPLADDAAPTAGVRPYETGDAAPAIGVRPYETGDAASAIGVRPYEAGDRADVLGMRLSARSLYLRFFAGTPRLPSFYAEALSRVDHWDRAALVAVADTGVVGIAEYARDATLPGLADLAVLVADPWQRRGVARRLVTDLAGLARARGIAELRADVLVENHAARAAIGNVWPHAVAARGEEGGLIYRITL</sequence>
<dbReference type="Gene3D" id="3.40.630.30">
    <property type="match status" value="1"/>
</dbReference>
<proteinExistence type="predicted"/>
<name>A0ABP8U002_9ACTN</name>
<dbReference type="InterPro" id="IPR016181">
    <property type="entry name" value="Acyl_CoA_acyltransferase"/>
</dbReference>
<dbReference type="EMBL" id="BAABHJ010000040">
    <property type="protein sequence ID" value="GAA4618631.1"/>
    <property type="molecule type" value="Genomic_DNA"/>
</dbReference>
<organism evidence="2 3">
    <name type="scientific">Actinoallomurus liliacearum</name>
    <dbReference type="NCBI Taxonomy" id="1080073"/>
    <lineage>
        <taxon>Bacteria</taxon>
        <taxon>Bacillati</taxon>
        <taxon>Actinomycetota</taxon>
        <taxon>Actinomycetes</taxon>
        <taxon>Streptosporangiales</taxon>
        <taxon>Thermomonosporaceae</taxon>
        <taxon>Actinoallomurus</taxon>
    </lineage>
</organism>
<protein>
    <recommendedName>
        <fullName evidence="1">N-acetyltransferase domain-containing protein</fullName>
    </recommendedName>
</protein>
<dbReference type="SUPFAM" id="SSF55729">
    <property type="entry name" value="Acyl-CoA N-acyltransferases (Nat)"/>
    <property type="match status" value="1"/>
</dbReference>
<feature type="domain" description="N-acetyltransferase" evidence="1">
    <location>
        <begin position="52"/>
        <end position="202"/>
    </location>
</feature>
<dbReference type="CDD" id="cd04301">
    <property type="entry name" value="NAT_SF"/>
    <property type="match status" value="1"/>
</dbReference>
<evidence type="ECO:0000259" key="1">
    <source>
        <dbReference type="PROSITE" id="PS51186"/>
    </source>
</evidence>
<dbReference type="Proteomes" id="UP001500212">
    <property type="component" value="Unassembled WGS sequence"/>
</dbReference>
<evidence type="ECO:0000313" key="3">
    <source>
        <dbReference type="Proteomes" id="UP001500212"/>
    </source>
</evidence>
<dbReference type="InterPro" id="IPR000182">
    <property type="entry name" value="GNAT_dom"/>
</dbReference>
<gene>
    <name evidence="2" type="ORF">GCM10023195_83870</name>
</gene>
<evidence type="ECO:0000313" key="2">
    <source>
        <dbReference type="EMBL" id="GAA4618631.1"/>
    </source>
</evidence>
<reference evidence="3" key="1">
    <citation type="journal article" date="2019" name="Int. J. Syst. Evol. Microbiol.">
        <title>The Global Catalogue of Microorganisms (GCM) 10K type strain sequencing project: providing services to taxonomists for standard genome sequencing and annotation.</title>
        <authorList>
            <consortium name="The Broad Institute Genomics Platform"/>
            <consortium name="The Broad Institute Genome Sequencing Center for Infectious Disease"/>
            <person name="Wu L."/>
            <person name="Ma J."/>
        </authorList>
    </citation>
    <scope>NUCLEOTIDE SEQUENCE [LARGE SCALE GENOMIC DNA]</scope>
    <source>
        <strain evidence="3">JCM 17938</strain>
    </source>
</reference>
<dbReference type="PROSITE" id="PS51186">
    <property type="entry name" value="GNAT"/>
    <property type="match status" value="1"/>
</dbReference>